<dbReference type="Proteomes" id="UP000001460">
    <property type="component" value="Unassembled WGS sequence"/>
</dbReference>
<dbReference type="EMBL" id="DS989727">
    <property type="protein sequence ID" value="EEA05259.1"/>
    <property type="molecule type" value="Genomic_DNA"/>
</dbReference>
<evidence type="ECO:0000256" key="3">
    <source>
        <dbReference type="SAM" id="SignalP"/>
    </source>
</evidence>
<evidence type="ECO:0000256" key="2">
    <source>
        <dbReference type="SAM" id="MobiDB-lite"/>
    </source>
</evidence>
<dbReference type="AlphaFoldDB" id="B6ABQ6"/>
<dbReference type="RefSeq" id="XP_002139608.1">
    <property type="nucleotide sequence ID" value="XM_002139572.1"/>
</dbReference>
<protein>
    <submittedName>
        <fullName evidence="4">Uncharacterized protein</fullName>
    </submittedName>
</protein>
<keyword evidence="1" id="KW-0175">Coiled coil</keyword>
<feature type="coiled-coil region" evidence="1">
    <location>
        <begin position="46"/>
        <end position="122"/>
    </location>
</feature>
<gene>
    <name evidence="4" type="ORF">CMU_022640</name>
</gene>
<proteinExistence type="predicted"/>
<dbReference type="VEuPathDB" id="CryptoDB:CMU_022640"/>
<feature type="chain" id="PRO_5002839542" evidence="3">
    <location>
        <begin position="19"/>
        <end position="150"/>
    </location>
</feature>
<evidence type="ECO:0000256" key="1">
    <source>
        <dbReference type="SAM" id="Coils"/>
    </source>
</evidence>
<evidence type="ECO:0000313" key="5">
    <source>
        <dbReference type="Proteomes" id="UP000001460"/>
    </source>
</evidence>
<feature type="signal peptide" evidence="3">
    <location>
        <begin position="1"/>
        <end position="18"/>
    </location>
</feature>
<sequence>MNLYILFVIIQFYTLTYRSRNTNISNLESFIGIKIKCDYLNPNERINELLDKIEYLEVNSKLLEMELRQLEQTLEGQLLEEVVADLYSVHLSEQISTIKGKMVECSGKLEKLRSELDSLLIEQTGGQEQSQNSHHRNEPVEHDENEDFFG</sequence>
<dbReference type="GeneID" id="6994826"/>
<feature type="region of interest" description="Disordered" evidence="2">
    <location>
        <begin position="123"/>
        <end position="150"/>
    </location>
</feature>
<keyword evidence="5" id="KW-1185">Reference proteome</keyword>
<organism evidence="4 5">
    <name type="scientific">Cryptosporidium muris (strain RN66)</name>
    <dbReference type="NCBI Taxonomy" id="441375"/>
    <lineage>
        <taxon>Eukaryota</taxon>
        <taxon>Sar</taxon>
        <taxon>Alveolata</taxon>
        <taxon>Apicomplexa</taxon>
        <taxon>Conoidasida</taxon>
        <taxon>Coccidia</taxon>
        <taxon>Eucoccidiorida</taxon>
        <taxon>Eimeriorina</taxon>
        <taxon>Cryptosporidiidae</taxon>
        <taxon>Cryptosporidium</taxon>
    </lineage>
</organism>
<accession>B6ABQ6</accession>
<name>B6ABQ6_CRYMR</name>
<keyword evidence="3" id="KW-0732">Signal</keyword>
<reference evidence="4" key="1">
    <citation type="submission" date="2008-06" db="EMBL/GenBank/DDBJ databases">
        <authorList>
            <person name="Lorenzi H."/>
            <person name="Inman J."/>
            <person name="Miller J."/>
            <person name="Schobel S."/>
            <person name="Amedeo P."/>
            <person name="Caler E.V."/>
            <person name="da Silva J."/>
        </authorList>
    </citation>
    <scope>NUCLEOTIDE SEQUENCE [LARGE SCALE GENOMIC DNA]</scope>
    <source>
        <strain evidence="4">RN66</strain>
    </source>
</reference>
<evidence type="ECO:0000313" key="4">
    <source>
        <dbReference type="EMBL" id="EEA05259.1"/>
    </source>
</evidence>